<evidence type="ECO:0000313" key="3">
    <source>
        <dbReference type="Proteomes" id="UP001556631"/>
    </source>
</evidence>
<dbReference type="RefSeq" id="WP_367994012.1">
    <property type="nucleotide sequence ID" value="NZ_JBFPJR010000015.1"/>
</dbReference>
<dbReference type="Gene3D" id="3.20.20.190">
    <property type="entry name" value="Phosphatidylinositol (PI) phosphodiesterase"/>
    <property type="match status" value="1"/>
</dbReference>
<dbReference type="Pfam" id="PF03009">
    <property type="entry name" value="GDPD"/>
    <property type="match status" value="1"/>
</dbReference>
<protein>
    <submittedName>
        <fullName evidence="2">Glycerophosphodiester phosphodiesterase</fullName>
    </submittedName>
</protein>
<proteinExistence type="predicted"/>
<keyword evidence="3" id="KW-1185">Reference proteome</keyword>
<dbReference type="PANTHER" id="PTHR46211">
    <property type="entry name" value="GLYCEROPHOSPHORYL DIESTER PHOSPHODIESTERASE"/>
    <property type="match status" value="1"/>
</dbReference>
<dbReference type="InterPro" id="IPR030395">
    <property type="entry name" value="GP_PDE_dom"/>
</dbReference>
<dbReference type="InterPro" id="IPR017946">
    <property type="entry name" value="PLC-like_Pdiesterase_TIM-brl"/>
</dbReference>
<reference evidence="2 3" key="1">
    <citation type="submission" date="2024-07" db="EMBL/GenBank/DDBJ databases">
        <authorList>
            <person name="Lee S."/>
            <person name="Kang M."/>
        </authorList>
    </citation>
    <scope>NUCLEOTIDE SEQUENCE [LARGE SCALE GENOMIC DNA]</scope>
    <source>
        <strain evidence="2 3">DS6</strain>
    </source>
</reference>
<dbReference type="EMBL" id="JBFPJR010000015">
    <property type="protein sequence ID" value="MEX0428056.1"/>
    <property type="molecule type" value="Genomic_DNA"/>
</dbReference>
<name>A0ABV3SYN9_9ACTN</name>
<sequence>MQPRALLSAHRGAAAQLGLRDNSWESLEAAVALPVDYVEFDVHRTADGEFLLHHLSHLRDAEGRQRPIATHAAAELDALAGHRLVRYEEALGLLRAHGKKAHIDFKFASPWPLNLPPWVSYEEEAAEIALRVMTEPESFILTSLVDESVRLLRDWADLRAPGTLVGLSLGLGEWRLGLVQQVRLRASELFPARRLERCRANLVVVQHQLADLRVLRWAARKKLPVLVWTVDKPRKLRRFMDDQRVWMVTSNHPGRAAVDEDVLDEAVA</sequence>
<organism evidence="2 3">
    <name type="scientific">Nocardioides eburneus</name>
    <dbReference type="NCBI Taxonomy" id="3231482"/>
    <lineage>
        <taxon>Bacteria</taxon>
        <taxon>Bacillati</taxon>
        <taxon>Actinomycetota</taxon>
        <taxon>Actinomycetes</taxon>
        <taxon>Propionibacteriales</taxon>
        <taxon>Nocardioidaceae</taxon>
        <taxon>Nocardioides</taxon>
    </lineage>
</organism>
<dbReference type="PANTHER" id="PTHR46211:SF1">
    <property type="entry name" value="GLYCEROPHOSPHODIESTER PHOSPHODIESTERASE, CYTOPLASMIC"/>
    <property type="match status" value="1"/>
</dbReference>
<evidence type="ECO:0000259" key="1">
    <source>
        <dbReference type="PROSITE" id="PS51704"/>
    </source>
</evidence>
<evidence type="ECO:0000313" key="2">
    <source>
        <dbReference type="EMBL" id="MEX0428056.1"/>
    </source>
</evidence>
<accession>A0ABV3SYN9</accession>
<dbReference type="PROSITE" id="PS51704">
    <property type="entry name" value="GP_PDE"/>
    <property type="match status" value="1"/>
</dbReference>
<gene>
    <name evidence="2" type="ORF">AB3X52_10545</name>
</gene>
<dbReference type="CDD" id="cd08556">
    <property type="entry name" value="GDPD"/>
    <property type="match status" value="1"/>
</dbReference>
<dbReference type="SUPFAM" id="SSF51695">
    <property type="entry name" value="PLC-like phosphodiesterases"/>
    <property type="match status" value="1"/>
</dbReference>
<feature type="domain" description="GP-PDE" evidence="1">
    <location>
        <begin position="5"/>
        <end position="260"/>
    </location>
</feature>
<dbReference type="Proteomes" id="UP001556631">
    <property type="component" value="Unassembled WGS sequence"/>
</dbReference>
<comment type="caution">
    <text evidence="2">The sequence shown here is derived from an EMBL/GenBank/DDBJ whole genome shotgun (WGS) entry which is preliminary data.</text>
</comment>